<name>A0A5A9W1E4_9GAMM</name>
<dbReference type="GO" id="GO:0016740">
    <property type="term" value="F:transferase activity"/>
    <property type="evidence" value="ECO:0007669"/>
    <property type="project" value="UniProtKB-KW"/>
</dbReference>
<evidence type="ECO:0000256" key="2">
    <source>
        <dbReference type="ARBA" id="ARBA00022679"/>
    </source>
</evidence>
<dbReference type="PRINTS" id="PR01210">
    <property type="entry name" value="GGTRANSPTASE"/>
</dbReference>
<dbReference type="InterPro" id="IPR043137">
    <property type="entry name" value="GGT_ssub_C"/>
</dbReference>
<keyword evidence="6" id="KW-1185">Reference proteome</keyword>
<proteinExistence type="inferred from homology"/>
<protein>
    <submittedName>
        <fullName evidence="5">Gamma-glutamyltransferase family protein</fullName>
    </submittedName>
</protein>
<comment type="caution">
    <text evidence="5">The sequence shown here is derived from an EMBL/GenBank/DDBJ whole genome shotgun (WGS) entry which is preliminary data.</text>
</comment>
<dbReference type="InterPro" id="IPR029055">
    <property type="entry name" value="Ntn_hydrolases_N"/>
</dbReference>
<dbReference type="SUPFAM" id="SSF56235">
    <property type="entry name" value="N-terminal nucleophile aminohydrolases (Ntn hydrolases)"/>
    <property type="match status" value="1"/>
</dbReference>
<dbReference type="Gene3D" id="3.60.20.40">
    <property type="match status" value="1"/>
</dbReference>
<keyword evidence="2 5" id="KW-0808">Transferase</keyword>
<sequence length="588" mass="64088">MPVRLAWVFFLGFFWVDLHAEPFIAPEVSSGWQVAETAQFQHWAVATAHPLASEAAHSMLLAGGSAVDAAIAAQWVLTLVEPQSSGIGGGGFMLMADEQGLQAYDGRETAPAAANEGLFVYETGEPWAFRDAMLSPKAIGVPGLLAMLAQAHQEQGQLPWAQLFEPALALAEQGFELTPRLVHLLDVDFALKSRAAAAEFFYDPDGQAWPVGTKFSNPALAEIFRRLAAEGAEAFYQGELAQALVAEVQEAGGILTLHDLQAYRAQQPQALCTPWRDWVICGFPPPSSGHITLMQILLMLDETELPRTLPQTSEQWANWIHYFTEASRLAFADRNRYLADPAFVPAPASTWQALLEPDYLSARSQWIQTNSMQEAQAGQPGDQASVWAEMPTQEEYGTTHISIVDGQGRALALTSSIEAAFGTRFLHAGGTGLPGGYFLNNQLTDFSFQATDAQGRLVANRVEAGKRPRSSMAPTLVFSAEKGEWLGSLGSPGGAAIIPYVARTLWFLQEGSLDLAQILSLPHALSLNGPTLLEKDRFDGQVKQDLRTRQHRLQEVELTSGVQIIWRHPDVGLQAAADPRREGRVLGR</sequence>
<dbReference type="PANTHER" id="PTHR43199:SF1">
    <property type="entry name" value="GLUTATHIONE HYDROLASE PROENZYME"/>
    <property type="match status" value="1"/>
</dbReference>
<dbReference type="GO" id="GO:0016787">
    <property type="term" value="F:hydrolase activity"/>
    <property type="evidence" value="ECO:0007669"/>
    <property type="project" value="UniProtKB-KW"/>
</dbReference>
<evidence type="ECO:0000256" key="3">
    <source>
        <dbReference type="ARBA" id="ARBA00022801"/>
    </source>
</evidence>
<dbReference type="Gene3D" id="1.10.246.130">
    <property type="match status" value="1"/>
</dbReference>
<dbReference type="InterPro" id="IPR051792">
    <property type="entry name" value="GGT_bact"/>
</dbReference>
<organism evidence="5 6">
    <name type="scientific">Nitrincola tapanii</name>
    <dbReference type="NCBI Taxonomy" id="1708751"/>
    <lineage>
        <taxon>Bacteria</taxon>
        <taxon>Pseudomonadati</taxon>
        <taxon>Pseudomonadota</taxon>
        <taxon>Gammaproteobacteria</taxon>
        <taxon>Oceanospirillales</taxon>
        <taxon>Oceanospirillaceae</taxon>
        <taxon>Nitrincola</taxon>
    </lineage>
</organism>
<evidence type="ECO:0000313" key="6">
    <source>
        <dbReference type="Proteomes" id="UP000325302"/>
    </source>
</evidence>
<dbReference type="Proteomes" id="UP000325302">
    <property type="component" value="Unassembled WGS sequence"/>
</dbReference>
<reference evidence="5 6" key="1">
    <citation type="submission" date="2019-03" db="EMBL/GenBank/DDBJ databases">
        <title>Nitrincola sp. nov. isolated from an Indian soda lake.</title>
        <authorList>
            <person name="Joshi A."/>
            <person name="Thite S.V."/>
            <person name="Joseph N."/>
            <person name="Dhotre D."/>
            <person name="Moorthy M."/>
            <person name="Shouche Y.S."/>
        </authorList>
    </citation>
    <scope>NUCLEOTIDE SEQUENCE [LARGE SCALE GENOMIC DNA]</scope>
    <source>
        <strain evidence="5 6">MEB193</strain>
    </source>
</reference>
<dbReference type="PANTHER" id="PTHR43199">
    <property type="entry name" value="GLUTATHIONE HYDROLASE"/>
    <property type="match status" value="1"/>
</dbReference>
<dbReference type="Pfam" id="PF01019">
    <property type="entry name" value="G_glu_transpept"/>
    <property type="match status" value="1"/>
</dbReference>
<evidence type="ECO:0000313" key="5">
    <source>
        <dbReference type="EMBL" id="KAA0874610.1"/>
    </source>
</evidence>
<keyword evidence="4" id="KW-0865">Zymogen</keyword>
<dbReference type="EMBL" id="SMRS01000005">
    <property type="protein sequence ID" value="KAA0874610.1"/>
    <property type="molecule type" value="Genomic_DNA"/>
</dbReference>
<comment type="similarity">
    <text evidence="1">Belongs to the gamma-glutamyltransferase family.</text>
</comment>
<dbReference type="InterPro" id="IPR043138">
    <property type="entry name" value="GGT_lsub"/>
</dbReference>
<dbReference type="RefSeq" id="WP_149390791.1">
    <property type="nucleotide sequence ID" value="NZ_SMRS01000005.1"/>
</dbReference>
<dbReference type="AlphaFoldDB" id="A0A5A9W1E4"/>
<accession>A0A5A9W1E4</accession>
<evidence type="ECO:0000256" key="1">
    <source>
        <dbReference type="ARBA" id="ARBA00009381"/>
    </source>
</evidence>
<dbReference type="OrthoDB" id="5297205at2"/>
<keyword evidence="3" id="KW-0378">Hydrolase</keyword>
<gene>
    <name evidence="5" type="ORF">E1H14_07215</name>
</gene>
<evidence type="ECO:0000256" key="4">
    <source>
        <dbReference type="ARBA" id="ARBA00023145"/>
    </source>
</evidence>